<dbReference type="PANTHER" id="PTHR34599">
    <property type="entry name" value="PEROXIDASE-RELATED"/>
    <property type="match status" value="1"/>
</dbReference>
<keyword evidence="3" id="KW-0575">Peroxidase</keyword>
<comment type="caution">
    <text evidence="3">The sequence shown here is derived from an EMBL/GenBank/DDBJ whole genome shotgun (WGS) entry which is preliminary data.</text>
</comment>
<feature type="domain" description="Phosphatidic acid phosphatase type 2/haloperoxidase" evidence="2">
    <location>
        <begin position="313"/>
        <end position="422"/>
    </location>
</feature>
<reference evidence="3 4" key="1">
    <citation type="submission" date="2019-05" db="EMBL/GenBank/DDBJ databases">
        <title>Panacibacter sp. strain 17mud1-8 Genome sequencing and assembly.</title>
        <authorList>
            <person name="Chhetri G."/>
        </authorList>
    </citation>
    <scope>NUCLEOTIDE SEQUENCE [LARGE SCALE GENOMIC DNA]</scope>
    <source>
        <strain evidence="3 4">17mud1-8</strain>
    </source>
</reference>
<feature type="chain" id="PRO_5020929879" evidence="1">
    <location>
        <begin position="23"/>
        <end position="448"/>
    </location>
</feature>
<dbReference type="AlphaFoldDB" id="A0A4U3L2X8"/>
<evidence type="ECO:0000259" key="2">
    <source>
        <dbReference type="Pfam" id="PF01569"/>
    </source>
</evidence>
<organism evidence="3 4">
    <name type="scientific">Ilyomonas limi</name>
    <dbReference type="NCBI Taxonomy" id="2575867"/>
    <lineage>
        <taxon>Bacteria</taxon>
        <taxon>Pseudomonadati</taxon>
        <taxon>Bacteroidota</taxon>
        <taxon>Chitinophagia</taxon>
        <taxon>Chitinophagales</taxon>
        <taxon>Chitinophagaceae</taxon>
        <taxon>Ilyomonas</taxon>
    </lineage>
</organism>
<proteinExistence type="predicted"/>
<evidence type="ECO:0000313" key="3">
    <source>
        <dbReference type="EMBL" id="TKK68604.1"/>
    </source>
</evidence>
<dbReference type="SUPFAM" id="SSF48317">
    <property type="entry name" value="Acid phosphatase/Vanadium-dependent haloperoxidase"/>
    <property type="match status" value="1"/>
</dbReference>
<keyword evidence="4" id="KW-1185">Reference proteome</keyword>
<dbReference type="InterPro" id="IPR000326">
    <property type="entry name" value="PAP2/HPO"/>
</dbReference>
<dbReference type="InterPro" id="IPR036938">
    <property type="entry name" value="PAP2/HPO_sf"/>
</dbReference>
<dbReference type="PANTHER" id="PTHR34599:SF2">
    <property type="entry name" value="TRAF-TYPE DOMAIN-CONTAINING PROTEIN"/>
    <property type="match status" value="1"/>
</dbReference>
<dbReference type="OrthoDB" id="7793240at2"/>
<evidence type="ECO:0000313" key="4">
    <source>
        <dbReference type="Proteomes" id="UP000305848"/>
    </source>
</evidence>
<protein>
    <submittedName>
        <fullName evidence="3">Vanadium-dependent haloperoxidase</fullName>
    </submittedName>
</protein>
<dbReference type="InterPro" id="IPR052559">
    <property type="entry name" value="V-haloperoxidase"/>
</dbReference>
<gene>
    <name evidence="3" type="ORF">FC093_10815</name>
</gene>
<dbReference type="CDD" id="cd03398">
    <property type="entry name" value="PAP2_haloperoxidase"/>
    <property type="match status" value="1"/>
</dbReference>
<keyword evidence="1" id="KW-0732">Signal</keyword>
<dbReference type="RefSeq" id="WP_137261792.1">
    <property type="nucleotide sequence ID" value="NZ_SZQL01000007.1"/>
</dbReference>
<dbReference type="GO" id="GO:0004601">
    <property type="term" value="F:peroxidase activity"/>
    <property type="evidence" value="ECO:0007669"/>
    <property type="project" value="UniProtKB-KW"/>
</dbReference>
<dbReference type="Gene3D" id="1.10.606.20">
    <property type="match status" value="1"/>
</dbReference>
<feature type="signal peptide" evidence="1">
    <location>
        <begin position="1"/>
        <end position="22"/>
    </location>
</feature>
<dbReference type="EMBL" id="SZQL01000007">
    <property type="protein sequence ID" value="TKK68604.1"/>
    <property type="molecule type" value="Genomic_DNA"/>
</dbReference>
<evidence type="ECO:0000256" key="1">
    <source>
        <dbReference type="SAM" id="SignalP"/>
    </source>
</evidence>
<accession>A0A4U3L2X8</accession>
<sequence>MKKILVFAVVVLLLNSSCQQKRAPQLTSADIGKVINQMTELMIHDITNPPLAARFFSYACLAGYEVVSENNTAFKSMHGIVRDYPAIARPDSIKGYSSQLAAVLAMIETAKKLQPSGSLLNKYEQTFLDSCKNIGFNDETVEQSLRYAQVISRSILQYAKADAYNKLSNLPRYTPINKEGCWYPTPPAYIAAIEPYFSRVRPFLLDSAGQFRVAPPTPFSKDKNSAFYKLMYANYQQAEDSLSEENRHIAAFWDCNPFAVQDQGHLMIGLKKISPGAHWLGITNIVCGQTGKSFEETLFIHTVVAMGLMDSFMACWDEKYRSNRIRPETAIRQLIDVRWKPLLQTPPFPEYLSGHSCISTTSATILSHYFGEHVGFTDTVEVRYGLPPRHFNSFNQAAEEAAISRFYGGIHFMDAITEGVEQGKKVGEWVIGKMDKANVDGALAERGK</sequence>
<name>A0A4U3L2X8_9BACT</name>
<dbReference type="Proteomes" id="UP000305848">
    <property type="component" value="Unassembled WGS sequence"/>
</dbReference>
<keyword evidence="3" id="KW-0560">Oxidoreductase</keyword>
<dbReference type="Pfam" id="PF01569">
    <property type="entry name" value="PAP2"/>
    <property type="match status" value="1"/>
</dbReference>